<name>A0A4C1UZ68_EUMVA</name>
<evidence type="ECO:0000313" key="1">
    <source>
        <dbReference type="EMBL" id="GBP31550.1"/>
    </source>
</evidence>
<reference evidence="1 2" key="1">
    <citation type="journal article" date="2019" name="Commun. Biol.">
        <title>The bagworm genome reveals a unique fibroin gene that provides high tensile strength.</title>
        <authorList>
            <person name="Kono N."/>
            <person name="Nakamura H."/>
            <person name="Ohtoshi R."/>
            <person name="Tomita M."/>
            <person name="Numata K."/>
            <person name="Arakawa K."/>
        </authorList>
    </citation>
    <scope>NUCLEOTIDE SEQUENCE [LARGE SCALE GENOMIC DNA]</scope>
</reference>
<evidence type="ECO:0000313" key="2">
    <source>
        <dbReference type="Proteomes" id="UP000299102"/>
    </source>
</evidence>
<organism evidence="1 2">
    <name type="scientific">Eumeta variegata</name>
    <name type="common">Bagworm moth</name>
    <name type="synonym">Eumeta japonica</name>
    <dbReference type="NCBI Taxonomy" id="151549"/>
    <lineage>
        <taxon>Eukaryota</taxon>
        <taxon>Metazoa</taxon>
        <taxon>Ecdysozoa</taxon>
        <taxon>Arthropoda</taxon>
        <taxon>Hexapoda</taxon>
        <taxon>Insecta</taxon>
        <taxon>Pterygota</taxon>
        <taxon>Neoptera</taxon>
        <taxon>Endopterygota</taxon>
        <taxon>Lepidoptera</taxon>
        <taxon>Glossata</taxon>
        <taxon>Ditrysia</taxon>
        <taxon>Tineoidea</taxon>
        <taxon>Psychidae</taxon>
        <taxon>Oiketicinae</taxon>
        <taxon>Eumeta</taxon>
    </lineage>
</organism>
<accession>A0A4C1UZ68</accession>
<comment type="caution">
    <text evidence="1">The sequence shown here is derived from an EMBL/GenBank/DDBJ whole genome shotgun (WGS) entry which is preliminary data.</text>
</comment>
<keyword evidence="2" id="KW-1185">Reference proteome</keyword>
<protein>
    <submittedName>
        <fullName evidence="1">Uncharacterized protein</fullName>
    </submittedName>
</protein>
<proteinExistence type="predicted"/>
<dbReference type="Proteomes" id="UP000299102">
    <property type="component" value="Unassembled WGS sequence"/>
</dbReference>
<gene>
    <name evidence="1" type="ORF">EVAR_84662_1</name>
</gene>
<dbReference type="AlphaFoldDB" id="A0A4C1UZ68"/>
<sequence length="74" mass="8061">MHLQRRYVSSQSRRIALAGHYTECGLKVRVDIEVPQPKADNSTSRGLVPVLCKMIGIRSGRTDAKVTGGLHAAC</sequence>
<dbReference type="EMBL" id="BGZK01000247">
    <property type="protein sequence ID" value="GBP31550.1"/>
    <property type="molecule type" value="Genomic_DNA"/>
</dbReference>